<evidence type="ECO:0000259" key="3">
    <source>
        <dbReference type="Pfam" id="PF13407"/>
    </source>
</evidence>
<dbReference type="CDD" id="cd01536">
    <property type="entry name" value="PBP1_ABC_sugar_binding-like"/>
    <property type="match status" value="1"/>
</dbReference>
<dbReference type="PROSITE" id="PS51257">
    <property type="entry name" value="PROKAR_LIPOPROTEIN"/>
    <property type="match status" value="1"/>
</dbReference>
<dbReference type="SUPFAM" id="SSF53822">
    <property type="entry name" value="Periplasmic binding protein-like I"/>
    <property type="match status" value="1"/>
</dbReference>
<dbReference type="Proteomes" id="UP001499882">
    <property type="component" value="Unassembled WGS sequence"/>
</dbReference>
<sequence>MSKRKVAAAVTVALCMAMALALTGCGSSGGSEGGSDGGSGSGKLGSGKIGFIQSSAESERVAIWSDTAEAALDRIGWEAVIMDGKGDPGVQGSSVQALIAQQVDGIVLMAVDPGPIRTQLEDAKDAGIPIIAAALSTGGPGMDLLSANYAPEDEEYGRVLAEYLAEKVPGGGEYVQIDLTPIYGAHLAIVGAAPLLEEAGWKEVGMVDLDPANLAQSTQDAAASLIQAHPKAKVLFSCCDFTPAATNAVLADDHPDVIQLARYDNPSALQLIREGANLVLSNANADTGILIAIDQILAHKVDGAPIDPKAADGAFEFEVIDASNVPPEGETHFDVEAQIDTYVTKWEQQYE</sequence>
<dbReference type="InterPro" id="IPR028082">
    <property type="entry name" value="Peripla_BP_I"/>
</dbReference>
<evidence type="ECO:0000313" key="5">
    <source>
        <dbReference type="Proteomes" id="UP001499882"/>
    </source>
</evidence>
<comment type="subcellular location">
    <subcellularLocation>
        <location evidence="1">Cell envelope</location>
    </subcellularLocation>
</comment>
<keyword evidence="5" id="KW-1185">Reference proteome</keyword>
<organism evidence="4 5">
    <name type="scientific">Nocardioides endophyticus</name>
    <dbReference type="NCBI Taxonomy" id="1353775"/>
    <lineage>
        <taxon>Bacteria</taxon>
        <taxon>Bacillati</taxon>
        <taxon>Actinomycetota</taxon>
        <taxon>Actinomycetes</taxon>
        <taxon>Propionibacteriales</taxon>
        <taxon>Nocardioidaceae</taxon>
        <taxon>Nocardioides</taxon>
    </lineage>
</organism>
<dbReference type="Pfam" id="PF13407">
    <property type="entry name" value="Peripla_BP_4"/>
    <property type="match status" value="1"/>
</dbReference>
<dbReference type="Gene3D" id="3.40.50.2300">
    <property type="match status" value="2"/>
</dbReference>
<dbReference type="EMBL" id="BAABKN010000001">
    <property type="protein sequence ID" value="GAA4722186.1"/>
    <property type="molecule type" value="Genomic_DNA"/>
</dbReference>
<comment type="caution">
    <text evidence="4">The sequence shown here is derived from an EMBL/GenBank/DDBJ whole genome shotgun (WGS) entry which is preliminary data.</text>
</comment>
<evidence type="ECO:0000313" key="4">
    <source>
        <dbReference type="EMBL" id="GAA4722186.1"/>
    </source>
</evidence>
<accession>A0ABP8Y592</accession>
<name>A0ABP8Y592_9ACTN</name>
<protein>
    <recommendedName>
        <fullName evidence="3">Periplasmic binding protein domain-containing protein</fullName>
    </recommendedName>
</protein>
<feature type="domain" description="Periplasmic binding protein" evidence="3">
    <location>
        <begin position="49"/>
        <end position="276"/>
    </location>
</feature>
<feature type="signal peptide" evidence="2">
    <location>
        <begin position="1"/>
        <end position="21"/>
    </location>
</feature>
<dbReference type="InterPro" id="IPR025997">
    <property type="entry name" value="SBP_2_dom"/>
</dbReference>
<feature type="chain" id="PRO_5046496553" description="Periplasmic binding protein domain-containing protein" evidence="2">
    <location>
        <begin position="22"/>
        <end position="351"/>
    </location>
</feature>
<dbReference type="InterPro" id="IPR050555">
    <property type="entry name" value="Bact_Solute-Bind_Prot2"/>
</dbReference>
<dbReference type="PANTHER" id="PTHR30036">
    <property type="entry name" value="D-XYLOSE-BINDING PERIPLASMIC PROTEIN"/>
    <property type="match status" value="1"/>
</dbReference>
<gene>
    <name evidence="4" type="ORF">GCM10023350_00270</name>
</gene>
<evidence type="ECO:0000256" key="2">
    <source>
        <dbReference type="SAM" id="SignalP"/>
    </source>
</evidence>
<keyword evidence="2" id="KW-0732">Signal</keyword>
<reference evidence="5" key="1">
    <citation type="journal article" date="2019" name="Int. J. Syst. Evol. Microbiol.">
        <title>The Global Catalogue of Microorganisms (GCM) 10K type strain sequencing project: providing services to taxonomists for standard genome sequencing and annotation.</title>
        <authorList>
            <consortium name="The Broad Institute Genomics Platform"/>
            <consortium name="The Broad Institute Genome Sequencing Center for Infectious Disease"/>
            <person name="Wu L."/>
            <person name="Ma J."/>
        </authorList>
    </citation>
    <scope>NUCLEOTIDE SEQUENCE [LARGE SCALE GENOMIC DNA]</scope>
    <source>
        <strain evidence="5">JCM 18532</strain>
    </source>
</reference>
<proteinExistence type="predicted"/>
<evidence type="ECO:0000256" key="1">
    <source>
        <dbReference type="ARBA" id="ARBA00004196"/>
    </source>
</evidence>